<dbReference type="PRINTS" id="PR00111">
    <property type="entry name" value="ABHYDROLASE"/>
</dbReference>
<feature type="domain" description="AB hydrolase-1" evidence="1">
    <location>
        <begin position="30"/>
        <end position="283"/>
    </location>
</feature>
<evidence type="ECO:0000259" key="1">
    <source>
        <dbReference type="Pfam" id="PF12697"/>
    </source>
</evidence>
<dbReference type="KEGG" id="hbe:BEI_1020"/>
<dbReference type="RefSeq" id="WP_097788500.1">
    <property type="nucleotide sequence ID" value="NZ_BAAADT010000024.1"/>
</dbReference>
<keyword evidence="3" id="KW-1185">Reference proteome</keyword>
<evidence type="ECO:0000313" key="3">
    <source>
        <dbReference type="Proteomes" id="UP000219993"/>
    </source>
</evidence>
<dbReference type="Gene3D" id="3.40.50.1820">
    <property type="entry name" value="alpha/beta hydrolase"/>
    <property type="match status" value="1"/>
</dbReference>
<dbReference type="InterPro" id="IPR029058">
    <property type="entry name" value="AB_hydrolase_fold"/>
</dbReference>
<dbReference type="PANTHER" id="PTHR45763">
    <property type="entry name" value="HYDROLASE, ALPHA/BETA FOLD FAMILY PROTEIN, EXPRESSED-RELATED"/>
    <property type="match status" value="1"/>
</dbReference>
<dbReference type="EMBL" id="CP021435">
    <property type="protein sequence ID" value="ATJ82007.1"/>
    <property type="molecule type" value="Genomic_DNA"/>
</dbReference>
<dbReference type="PANTHER" id="PTHR45763:SF46">
    <property type="entry name" value="AB HYDROLASE-1 DOMAIN-CONTAINING PROTEIN"/>
    <property type="match status" value="1"/>
</dbReference>
<protein>
    <recommendedName>
        <fullName evidence="1">AB hydrolase-1 domain-containing protein</fullName>
    </recommendedName>
</protein>
<dbReference type="SUPFAM" id="SSF53474">
    <property type="entry name" value="alpha/beta-Hydrolases"/>
    <property type="match status" value="1"/>
</dbReference>
<dbReference type="OrthoDB" id="9779853at2"/>
<evidence type="ECO:0000313" key="2">
    <source>
        <dbReference type="EMBL" id="ATJ82007.1"/>
    </source>
</evidence>
<reference evidence="2 3" key="1">
    <citation type="journal article" date="2017" name="Sci. Rep.">
        <title>Revealing the Saline Adaptation Strategies of the Halophilic Bacterium Halomonas beimenensis through High-throughput Omics and Transposon Mutagenesis Approaches.</title>
        <authorList>
            <person name="Chen Y.H."/>
            <person name="Lin S.S."/>
            <person name="Shyu Y.T."/>
        </authorList>
    </citation>
    <scope>NUCLEOTIDE SEQUENCE [LARGE SCALE GENOMIC DNA]</scope>
    <source>
        <strain evidence="2 3">NTU-111</strain>
    </source>
</reference>
<proteinExistence type="predicted"/>
<accession>A0A291P548</accession>
<dbReference type="AlphaFoldDB" id="A0A291P548"/>
<dbReference type="Proteomes" id="UP000219993">
    <property type="component" value="Chromosome"/>
</dbReference>
<sequence>MKGDSTKKIQLHDGRHLAYIERGNPDGVPVLFFHGTPGSRHFRHPDGSIATRKDVRVIHPDRPAIGLSDPKPGRTLLDWAEDTGELLDALQIDKCTIAGISGGGPYALACAWAMPDRVSRIAVISGMAPLEMPGATEGMSTVNRTGLWIARHASWLLPLAISPMAQGARKEPRKVLDKAATSYSAPDKKLMERPEIRGMYAEDIAESYRQGARGHARDLRAVAKPWGFNLGEIRIPVTLWQGELDRNITTAMAMHMKEKIPDAKLNLIKDQGHLLLFEYWEDILSELIDG</sequence>
<gene>
    <name evidence="2" type="ORF">BEI_1020</name>
</gene>
<organism evidence="2 3">
    <name type="scientific">Halomonas beimenensis</name>
    <dbReference type="NCBI Taxonomy" id="475662"/>
    <lineage>
        <taxon>Bacteria</taxon>
        <taxon>Pseudomonadati</taxon>
        <taxon>Pseudomonadota</taxon>
        <taxon>Gammaproteobacteria</taxon>
        <taxon>Oceanospirillales</taxon>
        <taxon>Halomonadaceae</taxon>
        <taxon>Halomonas</taxon>
    </lineage>
</organism>
<name>A0A291P548_9GAMM</name>
<dbReference type="InterPro" id="IPR000073">
    <property type="entry name" value="AB_hydrolase_1"/>
</dbReference>
<dbReference type="Pfam" id="PF12697">
    <property type="entry name" value="Abhydrolase_6"/>
    <property type="match status" value="1"/>
</dbReference>